<evidence type="ECO:0000256" key="3">
    <source>
        <dbReference type="ARBA" id="ARBA00022729"/>
    </source>
</evidence>
<evidence type="ECO:0000259" key="5">
    <source>
        <dbReference type="Pfam" id="PF06321"/>
    </source>
</evidence>
<gene>
    <name evidence="7" type="ORF">KL86DYS2_10500</name>
</gene>
<dbReference type="InterPro" id="IPR054771">
    <property type="entry name" value="MfA4_C"/>
</dbReference>
<dbReference type="Pfam" id="PF22358">
    <property type="entry name" value="MfA4_C"/>
    <property type="match status" value="1"/>
</dbReference>
<dbReference type="GO" id="GO:0009289">
    <property type="term" value="C:pilus"/>
    <property type="evidence" value="ECO:0007669"/>
    <property type="project" value="UniProtKB-SubCell"/>
</dbReference>
<keyword evidence="4" id="KW-0281">Fimbrium</keyword>
<feature type="domain" description="Minor fimbrium tip subunit MfA4 C-terminal" evidence="6">
    <location>
        <begin position="235"/>
        <end position="331"/>
    </location>
</feature>
<comment type="similarity">
    <text evidence="2">Belongs to the bacteroidetes fimbrillin superfamily. FimA/Mfa1 family.</text>
</comment>
<reference evidence="7" key="1">
    <citation type="submission" date="2016-04" db="EMBL/GenBank/DDBJ databases">
        <authorList>
            <person name="Evans L.H."/>
            <person name="Alamgir A."/>
            <person name="Owens N."/>
            <person name="Weber N.D."/>
            <person name="Virtaneva K."/>
            <person name="Barbian K."/>
            <person name="Babar A."/>
            <person name="Rosenke K."/>
        </authorList>
    </citation>
    <scope>NUCLEOTIDE SEQUENCE</scope>
    <source>
        <strain evidence="7">86-2</strain>
    </source>
</reference>
<name>A0A212J163_9BACT</name>
<sequence length="332" mass="37416">MIMTRLYLIYISLLGLSLSFAGCDSLIYDDQKKPQSEPVVYLSVTKAQAEGLETLNADDIEYEDRVHDLAMLVFDSSSGTKVGEYFDENIPLSEKDKSFIVQLNPGPGQRDFYFVANMPIAALKSITTRSAMESYINTFRDLDTDLYLNATETKGFPMSRIYKNQTITQGGNIYSPLPFRPNGEDRVNLIRVLAKLEVKIDGSTTNLGVKNIYYKNAYRQFSLQSPLTPIVPIFYEDKPSTKTDNLVSSNDWTAWSATGSVSSYTLDQGNVTNLTLTTYINERDNASSAIEIKLPYQATGPLPPPEFGDETYKLLLPSKIERNHWYVYDVEI</sequence>
<evidence type="ECO:0000256" key="4">
    <source>
        <dbReference type="ARBA" id="ARBA00023263"/>
    </source>
</evidence>
<dbReference type="Pfam" id="PF06321">
    <property type="entry name" value="P_gingi_FimA"/>
    <property type="match status" value="1"/>
</dbReference>
<comment type="subcellular location">
    <subcellularLocation>
        <location evidence="1">Fimbrium</location>
    </subcellularLocation>
</comment>
<evidence type="ECO:0000256" key="1">
    <source>
        <dbReference type="ARBA" id="ARBA00004561"/>
    </source>
</evidence>
<evidence type="ECO:0000259" key="6">
    <source>
        <dbReference type="Pfam" id="PF22358"/>
    </source>
</evidence>
<dbReference type="AlphaFoldDB" id="A0A212J163"/>
<feature type="domain" description="Major fimbrial subunit protein N-terminal" evidence="5">
    <location>
        <begin position="54"/>
        <end position="174"/>
    </location>
</feature>
<dbReference type="PROSITE" id="PS51257">
    <property type="entry name" value="PROKAR_LIPOPROTEIN"/>
    <property type="match status" value="1"/>
</dbReference>
<dbReference type="InterPro" id="IPR029141">
    <property type="entry name" value="FimA_N"/>
</dbReference>
<evidence type="ECO:0000256" key="2">
    <source>
        <dbReference type="ARBA" id="ARBA00006011"/>
    </source>
</evidence>
<accession>A0A212J163</accession>
<proteinExistence type="inferred from homology"/>
<dbReference type="EMBL" id="FLUL01000001">
    <property type="protein sequence ID" value="SBV93212.1"/>
    <property type="molecule type" value="Genomic_DNA"/>
</dbReference>
<protein>
    <recommendedName>
        <fullName evidence="8">Major fimbrial subunit protein N-terminal domain-containing protein</fullName>
    </recommendedName>
</protein>
<evidence type="ECO:0000313" key="7">
    <source>
        <dbReference type="EMBL" id="SBV93212.1"/>
    </source>
</evidence>
<evidence type="ECO:0008006" key="8">
    <source>
        <dbReference type="Google" id="ProtNLM"/>
    </source>
</evidence>
<organism evidence="7">
    <name type="scientific">uncultured Dysgonomonas sp</name>
    <dbReference type="NCBI Taxonomy" id="206096"/>
    <lineage>
        <taxon>Bacteria</taxon>
        <taxon>Pseudomonadati</taxon>
        <taxon>Bacteroidota</taxon>
        <taxon>Bacteroidia</taxon>
        <taxon>Bacteroidales</taxon>
        <taxon>Dysgonomonadaceae</taxon>
        <taxon>Dysgonomonas</taxon>
        <taxon>environmental samples</taxon>
    </lineage>
</organism>
<keyword evidence="3" id="KW-0732">Signal</keyword>